<dbReference type="AlphaFoldDB" id="A0A8J4XVM5"/>
<proteinExistence type="predicted"/>
<gene>
    <name evidence="2" type="ORF">GWK47_013334</name>
</gene>
<accession>A0A8J4XVM5</accession>
<feature type="region of interest" description="Disordered" evidence="1">
    <location>
        <begin position="1"/>
        <end position="111"/>
    </location>
</feature>
<evidence type="ECO:0000313" key="2">
    <source>
        <dbReference type="EMBL" id="KAG0714846.1"/>
    </source>
</evidence>
<keyword evidence="3" id="KW-1185">Reference proteome</keyword>
<comment type="caution">
    <text evidence="2">The sequence shown here is derived from an EMBL/GenBank/DDBJ whole genome shotgun (WGS) entry which is preliminary data.</text>
</comment>
<name>A0A8J4XVM5_CHIOP</name>
<protein>
    <submittedName>
        <fullName evidence="2">Uncharacterized protein</fullName>
    </submittedName>
</protein>
<feature type="compositionally biased region" description="Pro residues" evidence="1">
    <location>
        <begin position="67"/>
        <end position="84"/>
    </location>
</feature>
<organism evidence="2 3">
    <name type="scientific">Chionoecetes opilio</name>
    <name type="common">Atlantic snow crab</name>
    <name type="synonym">Cancer opilio</name>
    <dbReference type="NCBI Taxonomy" id="41210"/>
    <lineage>
        <taxon>Eukaryota</taxon>
        <taxon>Metazoa</taxon>
        <taxon>Ecdysozoa</taxon>
        <taxon>Arthropoda</taxon>
        <taxon>Crustacea</taxon>
        <taxon>Multicrustacea</taxon>
        <taxon>Malacostraca</taxon>
        <taxon>Eumalacostraca</taxon>
        <taxon>Eucarida</taxon>
        <taxon>Decapoda</taxon>
        <taxon>Pleocyemata</taxon>
        <taxon>Brachyura</taxon>
        <taxon>Eubrachyura</taxon>
        <taxon>Majoidea</taxon>
        <taxon>Majidae</taxon>
        <taxon>Chionoecetes</taxon>
    </lineage>
</organism>
<feature type="compositionally biased region" description="Polar residues" evidence="1">
    <location>
        <begin position="50"/>
        <end position="63"/>
    </location>
</feature>
<sequence length="140" mass="14609">MQSTDASLTLPELPLPLSRPNSRPPSASGLSPATCLSAAGLTASKGLTLPGSSRTESALSGRNSSRPPSPSSRPPTPRRLPPMTPSKSDEGVATSPQENVLRPSSPPVPALSRRLSINSRVGQLPADNSESYLLIYLTKK</sequence>
<evidence type="ECO:0000256" key="1">
    <source>
        <dbReference type="SAM" id="MobiDB-lite"/>
    </source>
</evidence>
<dbReference type="EMBL" id="JACEEZ010020194">
    <property type="protein sequence ID" value="KAG0714846.1"/>
    <property type="molecule type" value="Genomic_DNA"/>
</dbReference>
<evidence type="ECO:0000313" key="3">
    <source>
        <dbReference type="Proteomes" id="UP000770661"/>
    </source>
</evidence>
<reference evidence="2" key="1">
    <citation type="submission" date="2020-07" db="EMBL/GenBank/DDBJ databases">
        <title>The High-quality genome of the commercially important snow crab, Chionoecetes opilio.</title>
        <authorList>
            <person name="Jeong J.-H."/>
            <person name="Ryu S."/>
        </authorList>
    </citation>
    <scope>NUCLEOTIDE SEQUENCE</scope>
    <source>
        <strain evidence="2">MADBK_172401_WGS</strain>
        <tissue evidence="2">Digestive gland</tissue>
    </source>
</reference>
<feature type="compositionally biased region" description="Low complexity" evidence="1">
    <location>
        <begin position="7"/>
        <end position="28"/>
    </location>
</feature>
<dbReference type="Proteomes" id="UP000770661">
    <property type="component" value="Unassembled WGS sequence"/>
</dbReference>